<dbReference type="PANTHER" id="PTHR43179">
    <property type="entry name" value="RHAMNOSYLTRANSFERASE WBBL"/>
    <property type="match status" value="1"/>
</dbReference>
<dbReference type="InterPro" id="IPR001173">
    <property type="entry name" value="Glyco_trans_2-like"/>
</dbReference>
<sequence length="721" mass="79284">MDSPVPGPTTAIVIPVKNGMPLLEEVLAAAASQGADELLVIDSGSTDGSVDAARAAGFEVLEIAPETFGHGRTRNLAVQRTTADIVAFLTQDATPLPGWLQAYVEAFAVDARIAAAYGPHLPRPDTSPMIARELTDFFGPMSPDGRVQVQERADWPGWQVGFLSNANAAYRRSALEQIPFRDVEYAEDQAFARDAFDGGWFKAYQPRAGVLHAHDYPWLSFMRRYFDEYRGLHETTGYRMSFYPAGIARDALVEARADAQWLKERGVGVGTRRRWMLRALRHHAGRRLAGVAGSRAHKLPAPVRRLVSLEGRDGVGDGGPTPPAETPADEVSAVVATRRIEPGAYAEPYAVVAEVETRGVEPLDPAWRPADEGGPLEIAIVVPGFRPGSGGHATIFTLIEQLERFGHRCSIWLHDPFGMHLRQSPADVRDDIRTHFRHLEASVHVGFGEWRGANVVLATGWDTVYASLRLDRTGARAYLVQDHEPEFFPTSAERLWAERTYGFGLHPICASRWLAELVVDQHGGGASWFDLGVDHEIYHEHPEVERRTDTIAFYGRTVTPRRAGPLATMALTELARRRNDVRIVSFGWSSPLGLTVAHQHAGVLRPQELSKLYAESTVGLTLSLTNYSLVPQEMLACGLPCVDVAGFSSEVAYGGAPPLDLAEATVPALADALERLLSDREHWRRRSAEGLAFVRQHTWENAARKVEAGLREALATQRVEA</sequence>
<keyword evidence="4" id="KW-0808">Transferase</keyword>
<feature type="domain" description="Glycosyltransferase 2-like" evidence="6">
    <location>
        <begin position="12"/>
        <end position="178"/>
    </location>
</feature>
<dbReference type="CDD" id="cd03801">
    <property type="entry name" value="GT4_PimA-like"/>
    <property type="match status" value="1"/>
</dbReference>
<dbReference type="Proteomes" id="UP000005143">
    <property type="component" value="Unassembled WGS sequence"/>
</dbReference>
<protein>
    <submittedName>
        <fullName evidence="8">Lipopolysaccharide biosynthesis protein</fullName>
    </submittedName>
</protein>
<evidence type="ECO:0000313" key="8">
    <source>
        <dbReference type="EMBL" id="EHN10979.1"/>
    </source>
</evidence>
<dbReference type="InterPro" id="IPR029044">
    <property type="entry name" value="Nucleotide-diphossugar_trans"/>
</dbReference>
<name>H0E5S8_9ACTN</name>
<evidence type="ECO:0000256" key="4">
    <source>
        <dbReference type="ARBA" id="ARBA00022679"/>
    </source>
</evidence>
<dbReference type="Pfam" id="PF22772">
    <property type="entry name" value="WsaF_C"/>
    <property type="match status" value="1"/>
</dbReference>
<reference evidence="8 9" key="1">
    <citation type="journal article" date="2013" name="Biodegradation">
        <title>Quantitative proteomic analysis of ibuprofen-degrading Patulibacter sp. strain I11.</title>
        <authorList>
            <person name="Almeida B."/>
            <person name="Kjeldal H."/>
            <person name="Lolas I."/>
            <person name="Knudsen A.D."/>
            <person name="Carvalho G."/>
            <person name="Nielsen K.L."/>
            <person name="Barreto Crespo M.T."/>
            <person name="Stensballe A."/>
            <person name="Nielsen J.L."/>
        </authorList>
    </citation>
    <scope>NUCLEOTIDE SEQUENCE [LARGE SCALE GENOMIC DNA]</scope>
    <source>
        <strain evidence="8 9">I11</strain>
    </source>
</reference>
<dbReference type="GO" id="GO:0016757">
    <property type="term" value="F:glycosyltransferase activity"/>
    <property type="evidence" value="ECO:0007669"/>
    <property type="project" value="UniProtKB-KW"/>
</dbReference>
<dbReference type="Gene3D" id="3.90.550.10">
    <property type="entry name" value="Spore Coat Polysaccharide Biosynthesis Protein SpsA, Chain A"/>
    <property type="match status" value="1"/>
</dbReference>
<evidence type="ECO:0000259" key="6">
    <source>
        <dbReference type="Pfam" id="PF00535"/>
    </source>
</evidence>
<dbReference type="CDD" id="cd00761">
    <property type="entry name" value="Glyco_tranf_GTA_type"/>
    <property type="match status" value="1"/>
</dbReference>
<dbReference type="EMBL" id="AGUD01000193">
    <property type="protein sequence ID" value="EHN10979.1"/>
    <property type="molecule type" value="Genomic_DNA"/>
</dbReference>
<comment type="similarity">
    <text evidence="2">Belongs to the glycosyltransferase 2 family.</text>
</comment>
<feature type="region of interest" description="Disordered" evidence="5">
    <location>
        <begin position="310"/>
        <end position="329"/>
    </location>
</feature>
<evidence type="ECO:0000256" key="2">
    <source>
        <dbReference type="ARBA" id="ARBA00006739"/>
    </source>
</evidence>
<evidence type="ECO:0000256" key="3">
    <source>
        <dbReference type="ARBA" id="ARBA00022676"/>
    </source>
</evidence>
<gene>
    <name evidence="8" type="ORF">PAI11_21770</name>
</gene>
<feature type="domain" description="WsaF C-terminal" evidence="7">
    <location>
        <begin position="550"/>
        <end position="643"/>
    </location>
</feature>
<evidence type="ECO:0000256" key="5">
    <source>
        <dbReference type="SAM" id="MobiDB-lite"/>
    </source>
</evidence>
<dbReference type="Gene3D" id="3.40.50.2000">
    <property type="entry name" value="Glycogen Phosphorylase B"/>
    <property type="match status" value="1"/>
</dbReference>
<dbReference type="Pfam" id="PF00535">
    <property type="entry name" value="Glycos_transf_2"/>
    <property type="match status" value="1"/>
</dbReference>
<proteinExistence type="inferred from homology"/>
<dbReference type="Gene3D" id="3.40.50.11090">
    <property type="match status" value="1"/>
</dbReference>
<keyword evidence="3" id="KW-0328">Glycosyltransferase</keyword>
<organism evidence="8 9">
    <name type="scientific">Patulibacter medicamentivorans</name>
    <dbReference type="NCBI Taxonomy" id="1097667"/>
    <lineage>
        <taxon>Bacteria</taxon>
        <taxon>Bacillati</taxon>
        <taxon>Actinomycetota</taxon>
        <taxon>Thermoleophilia</taxon>
        <taxon>Solirubrobacterales</taxon>
        <taxon>Patulibacteraceae</taxon>
        <taxon>Patulibacter</taxon>
    </lineage>
</organism>
<dbReference type="OrthoDB" id="7615426at2"/>
<dbReference type="AlphaFoldDB" id="H0E5S8"/>
<dbReference type="InterPro" id="IPR055050">
    <property type="entry name" value="WsaF_C"/>
</dbReference>
<keyword evidence="9" id="KW-1185">Reference proteome</keyword>
<dbReference type="SUPFAM" id="SSF53756">
    <property type="entry name" value="UDP-Glycosyltransferase/glycogen phosphorylase"/>
    <property type="match status" value="1"/>
</dbReference>
<evidence type="ECO:0000256" key="1">
    <source>
        <dbReference type="ARBA" id="ARBA00004776"/>
    </source>
</evidence>
<dbReference type="RefSeq" id="WP_007574800.1">
    <property type="nucleotide sequence ID" value="NZ_AGUD01000193.1"/>
</dbReference>
<evidence type="ECO:0000259" key="7">
    <source>
        <dbReference type="Pfam" id="PF22772"/>
    </source>
</evidence>
<comment type="pathway">
    <text evidence="1">Cell wall biogenesis; cell wall polysaccharide biosynthesis.</text>
</comment>
<comment type="caution">
    <text evidence="8">The sequence shown here is derived from an EMBL/GenBank/DDBJ whole genome shotgun (WGS) entry which is preliminary data.</text>
</comment>
<dbReference type="PANTHER" id="PTHR43179:SF12">
    <property type="entry name" value="GALACTOFURANOSYLTRANSFERASE GLFT2"/>
    <property type="match status" value="1"/>
</dbReference>
<dbReference type="SUPFAM" id="SSF53448">
    <property type="entry name" value="Nucleotide-diphospho-sugar transferases"/>
    <property type="match status" value="1"/>
</dbReference>
<evidence type="ECO:0000313" key="9">
    <source>
        <dbReference type="Proteomes" id="UP000005143"/>
    </source>
</evidence>
<accession>H0E5S8</accession>